<dbReference type="AlphaFoldDB" id="I0EKP2"/>
<evidence type="ECO:0000256" key="5">
    <source>
        <dbReference type="ARBA" id="ARBA00023315"/>
    </source>
</evidence>
<dbReference type="Gene3D" id="1.20.1180.10">
    <property type="entry name" value="Udp N-acetylglucosamine O-acyltransferase, C-terminal domain"/>
    <property type="match status" value="1"/>
</dbReference>
<evidence type="ECO:0000259" key="7">
    <source>
        <dbReference type="Pfam" id="PF13720"/>
    </source>
</evidence>
<comment type="similarity">
    <text evidence="6">Belongs to the transferase hexapeptide repeat family. LpxA subfamily.</text>
</comment>
<dbReference type="NCBIfam" id="TIGR01852">
    <property type="entry name" value="lipid_A_lpxA"/>
    <property type="match status" value="1"/>
</dbReference>
<keyword evidence="5 6" id="KW-0012">Acyltransferase</keyword>
<keyword evidence="2 6" id="KW-0441">Lipid A biosynthesis</keyword>
<dbReference type="Pfam" id="PF00132">
    <property type="entry name" value="Hexapep"/>
    <property type="match status" value="2"/>
</dbReference>
<reference evidence="9" key="1">
    <citation type="submission" date="2012-04" db="EMBL/GenBank/DDBJ databases">
        <title>Complete genome sequence of Helicobacter cetorum strain MIT 00-7128.</title>
        <authorList>
            <person name="Kersulyte D."/>
            <person name="Berg D.E."/>
        </authorList>
    </citation>
    <scope>NUCLEOTIDE SEQUENCE [LARGE SCALE GENOMIC DNA]</scope>
    <source>
        <strain evidence="9">MIT 00-7128</strain>
    </source>
</reference>
<accession>I0EKP2</accession>
<dbReference type="InterPro" id="IPR029098">
    <property type="entry name" value="Acetyltransf_C"/>
</dbReference>
<dbReference type="EC" id="2.3.1.129" evidence="6"/>
<dbReference type="SUPFAM" id="SSF51161">
    <property type="entry name" value="Trimeric LpxA-like enzymes"/>
    <property type="match status" value="1"/>
</dbReference>
<organism evidence="8 9">
    <name type="scientific">Helicobacter cetorum (strain ATCC BAA-429 / MIT 00-7128)</name>
    <dbReference type="NCBI Taxonomy" id="182217"/>
    <lineage>
        <taxon>Bacteria</taxon>
        <taxon>Pseudomonadati</taxon>
        <taxon>Campylobacterota</taxon>
        <taxon>Epsilonproteobacteria</taxon>
        <taxon>Campylobacterales</taxon>
        <taxon>Helicobacteraceae</taxon>
        <taxon>Helicobacter</taxon>
    </lineage>
</organism>
<dbReference type="InterPro" id="IPR010137">
    <property type="entry name" value="Lipid_A_LpxA"/>
</dbReference>
<dbReference type="GO" id="GO:0009245">
    <property type="term" value="P:lipid A biosynthetic process"/>
    <property type="evidence" value="ECO:0007669"/>
    <property type="project" value="UniProtKB-UniRule"/>
</dbReference>
<dbReference type="InterPro" id="IPR011004">
    <property type="entry name" value="Trimer_LpxA-like_sf"/>
</dbReference>
<dbReference type="PANTHER" id="PTHR43480:SF1">
    <property type="entry name" value="ACYL-[ACYL-CARRIER-PROTEIN]--UDP-N-ACETYLGLUCOSAMINE O-ACYLTRANSFERASE, MITOCHONDRIAL-RELATED"/>
    <property type="match status" value="1"/>
</dbReference>
<dbReference type="GO" id="GO:0005737">
    <property type="term" value="C:cytoplasm"/>
    <property type="evidence" value="ECO:0007669"/>
    <property type="project" value="UniProtKB-SubCell"/>
</dbReference>
<dbReference type="InterPro" id="IPR037157">
    <property type="entry name" value="Acetyltransf_C_sf"/>
</dbReference>
<dbReference type="GO" id="GO:0008780">
    <property type="term" value="F:acyl-[acyl-carrier-protein]-UDP-N-acetylglucosamine O-acyltransferase activity"/>
    <property type="evidence" value="ECO:0007669"/>
    <property type="project" value="UniProtKB-UniRule"/>
</dbReference>
<dbReference type="PIRSF" id="PIRSF000456">
    <property type="entry name" value="UDP-GlcNAc_acltr"/>
    <property type="match status" value="1"/>
</dbReference>
<comment type="function">
    <text evidence="6">Involved in the biosynthesis of lipid A, a phosphorylated glycolipid that anchors the lipopolysaccharide to the outer membrane of the cell.</text>
</comment>
<keyword evidence="6" id="KW-0677">Repeat</keyword>
<dbReference type="Gene3D" id="2.160.10.10">
    <property type="entry name" value="Hexapeptide repeat proteins"/>
    <property type="match status" value="1"/>
</dbReference>
<dbReference type="STRING" id="182217.HCW_01090"/>
<dbReference type="KEGG" id="hce:HCW_01090"/>
<dbReference type="RefSeq" id="WP_014660384.1">
    <property type="nucleotide sequence ID" value="NC_017737.1"/>
</dbReference>
<evidence type="ECO:0000256" key="1">
    <source>
        <dbReference type="ARBA" id="ARBA00022516"/>
    </source>
</evidence>
<evidence type="ECO:0000256" key="3">
    <source>
        <dbReference type="ARBA" id="ARBA00022679"/>
    </source>
</evidence>
<dbReference type="EMBL" id="CP003479">
    <property type="protein sequence ID" value="AFI03511.1"/>
    <property type="molecule type" value="Genomic_DNA"/>
</dbReference>
<dbReference type="PANTHER" id="PTHR43480">
    <property type="entry name" value="ACYL-[ACYL-CARRIER-PROTEIN]--UDP-N-ACETYLGLUCOSAMINE O-ACYLTRANSFERASE"/>
    <property type="match status" value="1"/>
</dbReference>
<evidence type="ECO:0000256" key="4">
    <source>
        <dbReference type="ARBA" id="ARBA00023098"/>
    </source>
</evidence>
<dbReference type="HAMAP" id="MF_00387">
    <property type="entry name" value="LpxA"/>
    <property type="match status" value="1"/>
</dbReference>
<dbReference type="Pfam" id="PF13720">
    <property type="entry name" value="Acetyltransf_11"/>
    <property type="match status" value="1"/>
</dbReference>
<dbReference type="GO" id="GO:0016020">
    <property type="term" value="C:membrane"/>
    <property type="evidence" value="ECO:0007669"/>
    <property type="project" value="GOC"/>
</dbReference>
<gene>
    <name evidence="6" type="primary">lpxA</name>
    <name evidence="8" type="ordered locus">HCW_01090</name>
</gene>
<dbReference type="InterPro" id="IPR001451">
    <property type="entry name" value="Hexapep"/>
</dbReference>
<dbReference type="NCBIfam" id="NF003657">
    <property type="entry name" value="PRK05289.1"/>
    <property type="match status" value="1"/>
</dbReference>
<dbReference type="CDD" id="cd03351">
    <property type="entry name" value="LbH_UDP-GlcNAc_AT"/>
    <property type="match status" value="1"/>
</dbReference>
<sequence length="271" mass="29584">MSGVKIAKTAIVSPKAEIGKDVEIGEFCIIHDNVKLGDGVKLHNNVTLAGHTFIGQNTQIFPFAVLGTQPQDLKYHGEYSELIIGADNLIREFCMINPGTEGGISKTIIGDKNLLMAYVHVAHDCVVGNHCILANGVTLAGHVEVGDYVNIGGLTAIHQFTRIAKGSMIAGKSALGKDVPPYCIVEGNRAFIRGLNRHRMRQLLESKEIDFISSLYKRLFRPVPSIRESAKIELEEHPNDPIVQEICTFILASSRGMAYKTSEYAHSSSAE</sequence>
<comment type="subunit">
    <text evidence="6">Homotrimer.</text>
</comment>
<keyword evidence="4 6" id="KW-0443">Lipid metabolism</keyword>
<keyword evidence="9" id="KW-1185">Reference proteome</keyword>
<dbReference type="Proteomes" id="UP000005010">
    <property type="component" value="Chromosome"/>
</dbReference>
<keyword evidence="6" id="KW-0963">Cytoplasm</keyword>
<comment type="subcellular location">
    <subcellularLocation>
        <location evidence="6">Cytoplasm</location>
    </subcellularLocation>
</comment>
<comment type="pathway">
    <text evidence="6">Glycolipid biosynthesis; lipid IV(A) biosynthesis; lipid IV(A) from (3R)-3-hydroxytetradecanoyl-[acyl-carrier-protein] and UDP-N-acetyl-alpha-D-glucosamine: step 1/6.</text>
</comment>
<evidence type="ECO:0000256" key="2">
    <source>
        <dbReference type="ARBA" id="ARBA00022556"/>
    </source>
</evidence>
<comment type="catalytic activity">
    <reaction evidence="6">
        <text>a (3R)-hydroxyacyl-[ACP] + UDP-N-acetyl-alpha-D-glucosamine = a UDP-3-O-[(3R)-3-hydroxyacyl]-N-acetyl-alpha-D-glucosamine + holo-[ACP]</text>
        <dbReference type="Rhea" id="RHEA:67812"/>
        <dbReference type="Rhea" id="RHEA-COMP:9685"/>
        <dbReference type="Rhea" id="RHEA-COMP:9945"/>
        <dbReference type="ChEBI" id="CHEBI:57705"/>
        <dbReference type="ChEBI" id="CHEBI:64479"/>
        <dbReference type="ChEBI" id="CHEBI:78827"/>
        <dbReference type="ChEBI" id="CHEBI:173225"/>
        <dbReference type="EC" id="2.3.1.129"/>
    </reaction>
</comment>
<feature type="domain" description="UDP N-acetylglucosamine O-acyltransferase C-terminal" evidence="7">
    <location>
        <begin position="178"/>
        <end position="257"/>
    </location>
</feature>
<evidence type="ECO:0000313" key="9">
    <source>
        <dbReference type="Proteomes" id="UP000005010"/>
    </source>
</evidence>
<dbReference type="eggNOG" id="COG1043">
    <property type="taxonomic scope" value="Bacteria"/>
</dbReference>
<evidence type="ECO:0000256" key="6">
    <source>
        <dbReference type="HAMAP-Rule" id="MF_00387"/>
    </source>
</evidence>
<dbReference type="PATRIC" id="fig|182217.3.peg.226"/>
<dbReference type="HOGENOM" id="CLU_061249_0_0_7"/>
<dbReference type="UniPathway" id="UPA00359">
    <property type="reaction ID" value="UER00477"/>
</dbReference>
<keyword evidence="3 6" id="KW-0808">Transferase</keyword>
<evidence type="ECO:0000313" key="8">
    <source>
        <dbReference type="EMBL" id="AFI03511.1"/>
    </source>
</evidence>
<proteinExistence type="inferred from homology"/>
<keyword evidence="1 6" id="KW-0444">Lipid biosynthesis</keyword>
<name>I0EKP2_HELC0</name>
<protein>
    <recommendedName>
        <fullName evidence="6">Acyl-[acyl-carrier-protein]--UDP-N-acetylglucosamine O-acyltransferase</fullName>
        <shortName evidence="6">UDP-N-acetylglucosamine acyltransferase</shortName>
        <ecNumber evidence="6">2.3.1.129</ecNumber>
    </recommendedName>
</protein>